<organism evidence="2 3">
    <name type="scientific">Coptotermes formosanus</name>
    <name type="common">Formosan subterranean termite</name>
    <dbReference type="NCBI Taxonomy" id="36987"/>
    <lineage>
        <taxon>Eukaryota</taxon>
        <taxon>Metazoa</taxon>
        <taxon>Ecdysozoa</taxon>
        <taxon>Arthropoda</taxon>
        <taxon>Hexapoda</taxon>
        <taxon>Insecta</taxon>
        <taxon>Pterygota</taxon>
        <taxon>Neoptera</taxon>
        <taxon>Polyneoptera</taxon>
        <taxon>Dictyoptera</taxon>
        <taxon>Blattodea</taxon>
        <taxon>Blattoidea</taxon>
        <taxon>Termitoidae</taxon>
        <taxon>Rhinotermitidae</taxon>
        <taxon>Coptotermes</taxon>
    </lineage>
</organism>
<sequence length="140" mass="16298">MPQFVVQEVWRLRRCKQNYSTEIFRVVKVPRPDYELGDLNGAPIDGQFYAEELTQVLIAKHTEYKIEKILKNRYKCGILEYLVRWKGYSRVRLVGPGFWCTTLTTVAIMHHALQDFYVTLLSTASQSLFPETLTAPLLLN</sequence>
<dbReference type="SUPFAM" id="SSF54160">
    <property type="entry name" value="Chromo domain-like"/>
    <property type="match status" value="1"/>
</dbReference>
<feature type="domain" description="Chromo" evidence="1">
    <location>
        <begin position="64"/>
        <end position="99"/>
    </location>
</feature>
<evidence type="ECO:0000259" key="1">
    <source>
        <dbReference type="PROSITE" id="PS50013"/>
    </source>
</evidence>
<evidence type="ECO:0000313" key="2">
    <source>
        <dbReference type="EMBL" id="GFG38262.1"/>
    </source>
</evidence>
<dbReference type="PROSITE" id="PS50013">
    <property type="entry name" value="CHROMO_2"/>
    <property type="match status" value="1"/>
</dbReference>
<accession>A0A6L2Q401</accession>
<gene>
    <name evidence="2" type="ORF">Cfor_08915</name>
</gene>
<protein>
    <recommendedName>
        <fullName evidence="1">Chromo domain-containing protein</fullName>
    </recommendedName>
</protein>
<keyword evidence="3" id="KW-1185">Reference proteome</keyword>
<comment type="caution">
    <text evidence="2">The sequence shown here is derived from an EMBL/GenBank/DDBJ whole genome shotgun (WGS) entry which is preliminary data.</text>
</comment>
<dbReference type="AlphaFoldDB" id="A0A6L2Q401"/>
<dbReference type="Proteomes" id="UP000502823">
    <property type="component" value="Unassembled WGS sequence"/>
</dbReference>
<dbReference type="EMBL" id="BLKM01012984">
    <property type="protein sequence ID" value="GFG38262.1"/>
    <property type="molecule type" value="Genomic_DNA"/>
</dbReference>
<dbReference type="CDD" id="cd00024">
    <property type="entry name" value="CD_CSD"/>
    <property type="match status" value="1"/>
</dbReference>
<dbReference type="InterPro" id="IPR000953">
    <property type="entry name" value="Chromo/chromo_shadow_dom"/>
</dbReference>
<evidence type="ECO:0000313" key="3">
    <source>
        <dbReference type="Proteomes" id="UP000502823"/>
    </source>
</evidence>
<dbReference type="InParanoid" id="A0A6L2Q401"/>
<dbReference type="GO" id="GO:0005694">
    <property type="term" value="C:chromosome"/>
    <property type="evidence" value="ECO:0007669"/>
    <property type="project" value="UniProtKB-ARBA"/>
</dbReference>
<reference evidence="3" key="1">
    <citation type="submission" date="2020-01" db="EMBL/GenBank/DDBJ databases">
        <title>Draft genome sequence of the Termite Coptotermes fromosanus.</title>
        <authorList>
            <person name="Itakura S."/>
            <person name="Yosikawa Y."/>
            <person name="Umezawa K."/>
        </authorList>
    </citation>
    <scope>NUCLEOTIDE SEQUENCE [LARGE SCALE GENOMIC DNA]</scope>
</reference>
<name>A0A6L2Q401_COPFO</name>
<dbReference type="OrthoDB" id="6343797at2759"/>
<proteinExistence type="predicted"/>
<dbReference type="InterPro" id="IPR016197">
    <property type="entry name" value="Chromo-like_dom_sf"/>
</dbReference>
<dbReference type="Gene3D" id="2.40.50.40">
    <property type="match status" value="1"/>
</dbReference>